<sequence length="408" mass="43982">MIDCALPMSQNMQGFPDAQALLQQQHQQQQPEQHTQQEQAQTLNNGDLNPTLTSGAMQQQQQNSSQMQMPGLGNSGISPAMLLPNQPFAALLQPGGGVNANGSTGNDTSNSNSINQGGLDVNSELKRLQQLQQQMNPQGQNNALLLPNANNNSNNQMNAGMQNNQAALLQQMLEQQKLQNNGNFMGGTGGFNPLFGQPGLLQDARLLLAQSQFGGLMPGQPNAAPEVPLPSPHSLFHRDGSRRMRGGVIEPFPEKLHRLLVEVEAAGRSDVISFVANGRAFAIHKPDKFFKEIVPLYFRQSRLSSFKRQLNLYGFELINTGPSRGGYFHELFVKDRPEICRRMRRVAVKVSSGGNKQEGEGGDSSKVNMAGPSSAAGMSGVNPNMQQAGGATGNQLDPRQGNGNGPLV</sequence>
<feature type="region of interest" description="Disordered" evidence="5">
    <location>
        <begin position="350"/>
        <end position="408"/>
    </location>
</feature>
<dbReference type="PANTHER" id="PTHR10015:SF206">
    <property type="entry name" value="HSF-TYPE DNA-BINDING DOMAIN-CONTAINING PROTEIN"/>
    <property type="match status" value="1"/>
</dbReference>
<accession>A0A7S2VE93</accession>
<dbReference type="SMART" id="SM00415">
    <property type="entry name" value="HSF"/>
    <property type="match status" value="1"/>
</dbReference>
<evidence type="ECO:0000259" key="6">
    <source>
        <dbReference type="SMART" id="SM00415"/>
    </source>
</evidence>
<evidence type="ECO:0000256" key="4">
    <source>
        <dbReference type="RuleBase" id="RU004020"/>
    </source>
</evidence>
<feature type="compositionally biased region" description="Low complexity" evidence="5">
    <location>
        <begin position="57"/>
        <end position="69"/>
    </location>
</feature>
<feature type="region of interest" description="Disordered" evidence="5">
    <location>
        <begin position="93"/>
        <end position="118"/>
    </location>
</feature>
<evidence type="ECO:0000256" key="2">
    <source>
        <dbReference type="ARBA" id="ARBA00023125"/>
    </source>
</evidence>
<dbReference type="InterPro" id="IPR000232">
    <property type="entry name" value="HSF_DNA-bd"/>
</dbReference>
<evidence type="ECO:0000256" key="5">
    <source>
        <dbReference type="SAM" id="MobiDB-lite"/>
    </source>
</evidence>
<gene>
    <name evidence="7" type="ORF">APAL1065_LOCUS3840</name>
</gene>
<comment type="similarity">
    <text evidence="4">Belongs to the HSF family.</text>
</comment>
<keyword evidence="2" id="KW-0238">DNA-binding</keyword>
<dbReference type="AlphaFoldDB" id="A0A7S2VE93"/>
<dbReference type="GO" id="GO:0043565">
    <property type="term" value="F:sequence-specific DNA binding"/>
    <property type="evidence" value="ECO:0007669"/>
    <property type="project" value="InterPro"/>
</dbReference>
<dbReference type="SUPFAM" id="SSF46785">
    <property type="entry name" value="Winged helix' DNA-binding domain"/>
    <property type="match status" value="1"/>
</dbReference>
<comment type="subcellular location">
    <subcellularLocation>
        <location evidence="1">Nucleus</location>
    </subcellularLocation>
</comment>
<dbReference type="GO" id="GO:0005634">
    <property type="term" value="C:nucleus"/>
    <property type="evidence" value="ECO:0007669"/>
    <property type="project" value="UniProtKB-SubCell"/>
</dbReference>
<evidence type="ECO:0000313" key="7">
    <source>
        <dbReference type="EMBL" id="CAD9947687.1"/>
    </source>
</evidence>
<feature type="region of interest" description="Disordered" evidence="5">
    <location>
        <begin position="21"/>
        <end position="80"/>
    </location>
</feature>
<feature type="compositionally biased region" description="Polar residues" evidence="5">
    <location>
        <begin position="381"/>
        <end position="397"/>
    </location>
</feature>
<name>A0A7S2VE93_9STRA</name>
<dbReference type="Gene3D" id="1.10.10.10">
    <property type="entry name" value="Winged helix-like DNA-binding domain superfamily/Winged helix DNA-binding domain"/>
    <property type="match status" value="1"/>
</dbReference>
<dbReference type="InterPro" id="IPR036390">
    <property type="entry name" value="WH_DNA-bd_sf"/>
</dbReference>
<feature type="domain" description="HSF-type DNA-binding" evidence="6">
    <location>
        <begin position="248"/>
        <end position="346"/>
    </location>
</feature>
<organism evidence="7">
    <name type="scientific">Entomoneis paludosa</name>
    <dbReference type="NCBI Taxonomy" id="265537"/>
    <lineage>
        <taxon>Eukaryota</taxon>
        <taxon>Sar</taxon>
        <taxon>Stramenopiles</taxon>
        <taxon>Ochrophyta</taxon>
        <taxon>Bacillariophyta</taxon>
        <taxon>Bacillariophyceae</taxon>
        <taxon>Bacillariophycidae</taxon>
        <taxon>Entomoneidaceae</taxon>
        <taxon>Entomoneis</taxon>
    </lineage>
</organism>
<protein>
    <recommendedName>
        <fullName evidence="6">HSF-type DNA-binding domain-containing protein</fullName>
    </recommendedName>
</protein>
<feature type="compositionally biased region" description="Polar residues" evidence="5">
    <location>
        <begin position="43"/>
        <end position="56"/>
    </location>
</feature>
<dbReference type="PANTHER" id="PTHR10015">
    <property type="entry name" value="HEAT SHOCK TRANSCRIPTION FACTOR"/>
    <property type="match status" value="1"/>
</dbReference>
<evidence type="ECO:0000256" key="1">
    <source>
        <dbReference type="ARBA" id="ARBA00004123"/>
    </source>
</evidence>
<feature type="compositionally biased region" description="Low complexity" evidence="5">
    <location>
        <begin position="21"/>
        <end position="42"/>
    </location>
</feature>
<keyword evidence="3" id="KW-0539">Nucleus</keyword>
<reference evidence="7" key="1">
    <citation type="submission" date="2021-01" db="EMBL/GenBank/DDBJ databases">
        <authorList>
            <person name="Corre E."/>
            <person name="Pelletier E."/>
            <person name="Niang G."/>
            <person name="Scheremetjew M."/>
            <person name="Finn R."/>
            <person name="Kale V."/>
            <person name="Holt S."/>
            <person name="Cochrane G."/>
            <person name="Meng A."/>
            <person name="Brown T."/>
            <person name="Cohen L."/>
        </authorList>
    </citation>
    <scope>NUCLEOTIDE SEQUENCE</scope>
    <source>
        <strain evidence="7">CCMP125</strain>
    </source>
</reference>
<dbReference type="Pfam" id="PF00447">
    <property type="entry name" value="HSF_DNA-bind"/>
    <property type="match status" value="1"/>
</dbReference>
<feature type="compositionally biased region" description="Low complexity" evidence="5">
    <location>
        <begin position="100"/>
        <end position="115"/>
    </location>
</feature>
<proteinExistence type="inferred from homology"/>
<dbReference type="InterPro" id="IPR036388">
    <property type="entry name" value="WH-like_DNA-bd_sf"/>
</dbReference>
<dbReference type="EMBL" id="HBHT01005810">
    <property type="protein sequence ID" value="CAD9947687.1"/>
    <property type="molecule type" value="Transcribed_RNA"/>
</dbReference>
<dbReference type="GO" id="GO:0003700">
    <property type="term" value="F:DNA-binding transcription factor activity"/>
    <property type="evidence" value="ECO:0007669"/>
    <property type="project" value="InterPro"/>
</dbReference>
<evidence type="ECO:0000256" key="3">
    <source>
        <dbReference type="ARBA" id="ARBA00023242"/>
    </source>
</evidence>
<dbReference type="FunFam" id="1.10.10.10:FF:000479">
    <property type="entry name" value="Predicted protein"/>
    <property type="match status" value="1"/>
</dbReference>
<feature type="region of interest" description="Disordered" evidence="5">
    <location>
        <begin position="140"/>
        <end position="159"/>
    </location>
</feature>